<dbReference type="EMBL" id="CP003364">
    <property type="protein sequence ID" value="AGA29238.1"/>
    <property type="molecule type" value="Genomic_DNA"/>
</dbReference>
<organism evidence="4 5">
    <name type="scientific">Singulisphaera acidiphila (strain ATCC BAA-1392 / DSM 18658 / VKM B-2454 / MOB10)</name>
    <dbReference type="NCBI Taxonomy" id="886293"/>
    <lineage>
        <taxon>Bacteria</taxon>
        <taxon>Pseudomonadati</taxon>
        <taxon>Planctomycetota</taxon>
        <taxon>Planctomycetia</taxon>
        <taxon>Isosphaerales</taxon>
        <taxon>Isosphaeraceae</taxon>
        <taxon>Singulisphaera</taxon>
    </lineage>
</organism>
<reference evidence="4 5" key="1">
    <citation type="submission" date="2012-02" db="EMBL/GenBank/DDBJ databases">
        <title>Complete sequence of chromosome of Singulisphaera acidiphila DSM 18658.</title>
        <authorList>
            <consortium name="US DOE Joint Genome Institute (JGI-PGF)"/>
            <person name="Lucas S."/>
            <person name="Copeland A."/>
            <person name="Lapidus A."/>
            <person name="Glavina del Rio T."/>
            <person name="Dalin E."/>
            <person name="Tice H."/>
            <person name="Bruce D."/>
            <person name="Goodwin L."/>
            <person name="Pitluck S."/>
            <person name="Peters L."/>
            <person name="Ovchinnikova G."/>
            <person name="Chertkov O."/>
            <person name="Kyrpides N."/>
            <person name="Mavromatis K."/>
            <person name="Ivanova N."/>
            <person name="Brettin T."/>
            <person name="Detter J.C."/>
            <person name="Han C."/>
            <person name="Larimer F."/>
            <person name="Land M."/>
            <person name="Hauser L."/>
            <person name="Markowitz V."/>
            <person name="Cheng J.-F."/>
            <person name="Hugenholtz P."/>
            <person name="Woyke T."/>
            <person name="Wu D."/>
            <person name="Tindall B."/>
            <person name="Pomrenke H."/>
            <person name="Brambilla E."/>
            <person name="Klenk H.-P."/>
            <person name="Eisen J.A."/>
        </authorList>
    </citation>
    <scope>NUCLEOTIDE SEQUENCE [LARGE SCALE GENOMIC DNA]</scope>
    <source>
        <strain evidence="5">ATCC BAA-1392 / DSM 18658 / VKM B-2454 / MOB10</strain>
    </source>
</reference>
<dbReference type="OrthoDB" id="9815825at2"/>
<dbReference type="SUPFAM" id="SSF51735">
    <property type="entry name" value="NAD(P)-binding Rossmann-fold domains"/>
    <property type="match status" value="1"/>
</dbReference>
<dbReference type="RefSeq" id="WP_015248344.1">
    <property type="nucleotide sequence ID" value="NC_019892.1"/>
</dbReference>
<dbReference type="InterPro" id="IPR055170">
    <property type="entry name" value="GFO_IDH_MocA-like_dom"/>
</dbReference>
<proteinExistence type="predicted"/>
<dbReference type="PANTHER" id="PTHR43818">
    <property type="entry name" value="BCDNA.GH03377"/>
    <property type="match status" value="1"/>
</dbReference>
<dbReference type="Pfam" id="PF01408">
    <property type="entry name" value="GFO_IDH_MocA"/>
    <property type="match status" value="1"/>
</dbReference>
<dbReference type="Gene3D" id="3.30.360.10">
    <property type="entry name" value="Dihydrodipicolinate Reductase, domain 2"/>
    <property type="match status" value="1"/>
</dbReference>
<dbReference type="InterPro" id="IPR000683">
    <property type="entry name" value="Gfo/Idh/MocA-like_OxRdtase_N"/>
</dbReference>
<feature type="domain" description="Gfo/Idh/MocA-like oxidoreductase N-terminal" evidence="2">
    <location>
        <begin position="38"/>
        <end position="162"/>
    </location>
</feature>
<dbReference type="STRING" id="886293.Sinac_5086"/>
<dbReference type="Gene3D" id="3.40.50.720">
    <property type="entry name" value="NAD(P)-binding Rossmann-like Domain"/>
    <property type="match status" value="1"/>
</dbReference>
<dbReference type="GO" id="GO:0016491">
    <property type="term" value="F:oxidoreductase activity"/>
    <property type="evidence" value="ECO:0007669"/>
    <property type="project" value="UniProtKB-KW"/>
</dbReference>
<evidence type="ECO:0000259" key="3">
    <source>
        <dbReference type="Pfam" id="PF22725"/>
    </source>
</evidence>
<evidence type="ECO:0000259" key="2">
    <source>
        <dbReference type="Pfam" id="PF01408"/>
    </source>
</evidence>
<dbReference type="HOGENOM" id="CLU_709592_0_0_0"/>
<name>L0DK77_SINAD</name>
<dbReference type="AlphaFoldDB" id="L0DK77"/>
<dbReference type="GO" id="GO:0000166">
    <property type="term" value="F:nucleotide binding"/>
    <property type="evidence" value="ECO:0007669"/>
    <property type="project" value="InterPro"/>
</dbReference>
<keyword evidence="1" id="KW-0560">Oxidoreductase</keyword>
<feature type="domain" description="GFO/IDH/MocA-like oxidoreductase" evidence="3">
    <location>
        <begin position="175"/>
        <end position="300"/>
    </location>
</feature>
<dbReference type="Pfam" id="PF22725">
    <property type="entry name" value="GFO_IDH_MocA_C3"/>
    <property type="match status" value="1"/>
</dbReference>
<dbReference type="SUPFAM" id="SSF55347">
    <property type="entry name" value="Glyceraldehyde-3-phosphate dehydrogenase-like, C-terminal domain"/>
    <property type="match status" value="1"/>
</dbReference>
<keyword evidence="5" id="KW-1185">Reference proteome</keyword>
<dbReference type="KEGG" id="saci:Sinac_5086"/>
<dbReference type="InterPro" id="IPR050463">
    <property type="entry name" value="Gfo/Idh/MocA_oxidrdct_glycsds"/>
</dbReference>
<gene>
    <name evidence="4" type="ordered locus">Sinac_5086</name>
</gene>
<accession>L0DK77</accession>
<evidence type="ECO:0000256" key="1">
    <source>
        <dbReference type="ARBA" id="ARBA00023002"/>
    </source>
</evidence>
<dbReference type="PROSITE" id="PS51318">
    <property type="entry name" value="TAT"/>
    <property type="match status" value="1"/>
</dbReference>
<evidence type="ECO:0000313" key="4">
    <source>
        <dbReference type="EMBL" id="AGA29238.1"/>
    </source>
</evidence>
<dbReference type="PANTHER" id="PTHR43818:SF11">
    <property type="entry name" value="BCDNA.GH03377"/>
    <property type="match status" value="1"/>
</dbReference>
<dbReference type="eggNOG" id="COG0673">
    <property type="taxonomic scope" value="Bacteria"/>
</dbReference>
<dbReference type="InterPro" id="IPR006311">
    <property type="entry name" value="TAT_signal"/>
</dbReference>
<dbReference type="InterPro" id="IPR036291">
    <property type="entry name" value="NAD(P)-bd_dom_sf"/>
</dbReference>
<sequence>MPPIRLNRRRFLGCSAAAGLALTQGRVSEGGSESAPVRLGVIGLGTRGTTLLRTLLELPATQIVAVCDQEPRHRLRGLGIVEKAKGIRPEGYERAAQLLERSDIDAVAVALPCDLHASINLEVMKAGKHLYAEKPLALTLAECDALLAESAKTPELVVHVGYQRRSNPRYRAGVDLIHQGELGNPLTGHSVWLSSNGPMNGHDDWLACRARSGDWMVEQAVHVWDVFNWLASGPPVRASGRGRRDLFHADQPQRDVTDHYSAELEWADGFHVSFMHTWVAPPDERFTGVTLQVMGDAGGIDFSSGAVTFRDRGRPRQTIHPGNQPDTRLALEAFLEAVQAESPSAPPLSLAEARDATLTGLLVRKAVDERRSVTMEEIRGEVGSSQAIV</sequence>
<dbReference type="Proteomes" id="UP000010798">
    <property type="component" value="Chromosome"/>
</dbReference>
<protein>
    <submittedName>
        <fullName evidence="4">Putative dehydrogenase</fullName>
    </submittedName>
</protein>
<evidence type="ECO:0000313" key="5">
    <source>
        <dbReference type="Proteomes" id="UP000010798"/>
    </source>
</evidence>